<evidence type="ECO:0000259" key="2">
    <source>
        <dbReference type="Pfam" id="PF22066"/>
    </source>
</evidence>
<dbReference type="Proteomes" id="UP000186922">
    <property type="component" value="Unassembled WGS sequence"/>
</dbReference>
<dbReference type="GO" id="GO:0019901">
    <property type="term" value="F:protein kinase binding"/>
    <property type="evidence" value="ECO:0007669"/>
    <property type="project" value="TreeGrafter"/>
</dbReference>
<dbReference type="GO" id="GO:0000242">
    <property type="term" value="C:pericentriolar material"/>
    <property type="evidence" value="ECO:0007669"/>
    <property type="project" value="TreeGrafter"/>
</dbReference>
<protein>
    <recommendedName>
        <fullName evidence="2">Cep192-like domain-containing protein</fullName>
    </recommendedName>
</protein>
<keyword evidence="4" id="KW-1185">Reference proteome</keyword>
<dbReference type="GO" id="GO:0005737">
    <property type="term" value="C:cytoplasm"/>
    <property type="evidence" value="ECO:0007669"/>
    <property type="project" value="TreeGrafter"/>
</dbReference>
<evidence type="ECO:0000313" key="3">
    <source>
        <dbReference type="EMBL" id="GAV08025.1"/>
    </source>
</evidence>
<dbReference type="GO" id="GO:0051298">
    <property type="term" value="P:centrosome duplication"/>
    <property type="evidence" value="ECO:0007669"/>
    <property type="project" value="InterPro"/>
</dbReference>
<dbReference type="EMBL" id="BDGG01000016">
    <property type="protein sequence ID" value="GAV08025.1"/>
    <property type="molecule type" value="Genomic_DNA"/>
</dbReference>
<dbReference type="InterPro" id="IPR039103">
    <property type="entry name" value="Spd-2/CEP192"/>
</dbReference>
<name>A0A1D1W3E1_RAMVA</name>
<feature type="region of interest" description="Disordered" evidence="1">
    <location>
        <begin position="336"/>
        <end position="399"/>
    </location>
</feature>
<dbReference type="PANTHER" id="PTHR16029">
    <property type="entry name" value="CENTROSOMAL PROTEIN OF 192 KDA"/>
    <property type="match status" value="1"/>
</dbReference>
<dbReference type="GO" id="GO:0005814">
    <property type="term" value="C:centriole"/>
    <property type="evidence" value="ECO:0007669"/>
    <property type="project" value="TreeGrafter"/>
</dbReference>
<dbReference type="Pfam" id="PF22066">
    <property type="entry name" value="Cep192_D8"/>
    <property type="match status" value="1"/>
</dbReference>
<accession>A0A1D1W3E1</accession>
<proteinExistence type="predicted"/>
<feature type="domain" description="Cep192-like" evidence="2">
    <location>
        <begin position="448"/>
        <end position="546"/>
    </location>
</feature>
<dbReference type="OrthoDB" id="67059at2759"/>
<dbReference type="PANTHER" id="PTHR16029:SF11">
    <property type="entry name" value="CENTROSOMAL PROTEIN OF 192 KDA"/>
    <property type="match status" value="1"/>
</dbReference>
<dbReference type="GO" id="GO:0090222">
    <property type="term" value="P:centrosome-templated microtubule nucleation"/>
    <property type="evidence" value="ECO:0007669"/>
    <property type="project" value="InterPro"/>
</dbReference>
<organism evidence="3 4">
    <name type="scientific">Ramazzottius varieornatus</name>
    <name type="common">Water bear</name>
    <name type="synonym">Tardigrade</name>
    <dbReference type="NCBI Taxonomy" id="947166"/>
    <lineage>
        <taxon>Eukaryota</taxon>
        <taxon>Metazoa</taxon>
        <taxon>Ecdysozoa</taxon>
        <taxon>Tardigrada</taxon>
        <taxon>Eutardigrada</taxon>
        <taxon>Parachela</taxon>
        <taxon>Hypsibioidea</taxon>
        <taxon>Ramazzottiidae</taxon>
        <taxon>Ramazzottius</taxon>
    </lineage>
</organism>
<feature type="region of interest" description="Disordered" evidence="1">
    <location>
        <begin position="89"/>
        <end position="108"/>
    </location>
</feature>
<feature type="compositionally biased region" description="Basic and acidic residues" evidence="1">
    <location>
        <begin position="89"/>
        <end position="99"/>
    </location>
</feature>
<sequence>MEAGYAGLAENINWNFLSNEGPFSNPTNRSKSIGDGSGYSFGHDFADPHFANIADQLAHEDFFDAADVLGGRQNLYDIKFAPNPDLDKSGLHHEAHVPRTDSMSPKSEDECLSVNGYFQRRSAYSCNREHPDDDYLSCLSKGDKEELDFDGNVVEERRSTLTKHDLFRIIEVNDANRVRKQKGPSSVCSSTSTSRSSSIGTVAALAVLDRILDNVSSDDGDESLRPSIIPPKMTRSEPVLPTITQQGTHFDRAVRFDAPSSLNKSPKAVAKQRLGFATSTPAIKDTGRPFANLMKERPQQASVQDGNETVFLGNKTEEILRRANNVLERIGRMKENIKESEEHDMRRHSSHQPRPSLPPPLRNEPRLDRPHSPEPSSHYRPRNDPRSEPSSAKPRQSLHVSMKSIEIQTDSEHTSINHDVSNLSSGYQNSTLLEQTTYPIPRSSAPKRDLCVATHRIFFPPTEVGESSSAKLQIKNYTSQVYQLQFSFLTPTSVFQNRYDNINIQPRRFLNLPLRFVPTETGYWETKVKIVGRPGEIVMVVDLVGEGIMGIRQH</sequence>
<feature type="compositionally biased region" description="Basic and acidic residues" evidence="1">
    <location>
        <begin position="363"/>
        <end position="372"/>
    </location>
</feature>
<evidence type="ECO:0000313" key="4">
    <source>
        <dbReference type="Proteomes" id="UP000186922"/>
    </source>
</evidence>
<reference evidence="3 4" key="1">
    <citation type="journal article" date="2016" name="Nat. Commun.">
        <title>Extremotolerant tardigrade genome and improved radiotolerance of human cultured cells by tardigrade-unique protein.</title>
        <authorList>
            <person name="Hashimoto T."/>
            <person name="Horikawa D.D."/>
            <person name="Saito Y."/>
            <person name="Kuwahara H."/>
            <person name="Kozuka-Hata H."/>
            <person name="Shin-I T."/>
            <person name="Minakuchi Y."/>
            <person name="Ohishi K."/>
            <person name="Motoyama A."/>
            <person name="Aizu T."/>
            <person name="Enomoto A."/>
            <person name="Kondo K."/>
            <person name="Tanaka S."/>
            <person name="Hara Y."/>
            <person name="Koshikawa S."/>
            <person name="Sagara H."/>
            <person name="Miura T."/>
            <person name="Yokobori S."/>
            <person name="Miyagawa K."/>
            <person name="Suzuki Y."/>
            <person name="Kubo T."/>
            <person name="Oyama M."/>
            <person name="Kohara Y."/>
            <person name="Fujiyama A."/>
            <person name="Arakawa K."/>
            <person name="Katayama T."/>
            <person name="Toyoda A."/>
            <person name="Kunieda T."/>
        </authorList>
    </citation>
    <scope>NUCLEOTIDE SEQUENCE [LARGE SCALE GENOMIC DNA]</scope>
    <source>
        <strain evidence="3 4">YOKOZUNA-1</strain>
    </source>
</reference>
<feature type="compositionally biased region" description="Basic and acidic residues" evidence="1">
    <location>
        <begin position="336"/>
        <end position="347"/>
    </location>
</feature>
<dbReference type="InterPro" id="IPR054088">
    <property type="entry name" value="Cep192-like_D8"/>
</dbReference>
<dbReference type="GO" id="GO:0071539">
    <property type="term" value="P:protein localization to centrosome"/>
    <property type="evidence" value="ECO:0007669"/>
    <property type="project" value="InterPro"/>
</dbReference>
<dbReference type="AlphaFoldDB" id="A0A1D1W3E1"/>
<dbReference type="Gene3D" id="2.60.40.10">
    <property type="entry name" value="Immunoglobulins"/>
    <property type="match status" value="1"/>
</dbReference>
<dbReference type="InterPro" id="IPR013783">
    <property type="entry name" value="Ig-like_fold"/>
</dbReference>
<dbReference type="GO" id="GO:0090307">
    <property type="term" value="P:mitotic spindle assembly"/>
    <property type="evidence" value="ECO:0007669"/>
    <property type="project" value="TreeGrafter"/>
</dbReference>
<evidence type="ECO:0000256" key="1">
    <source>
        <dbReference type="SAM" id="MobiDB-lite"/>
    </source>
</evidence>
<gene>
    <name evidence="3" type="primary">RvY_17783-1</name>
    <name evidence="3" type="synonym">RvY_17783.1</name>
    <name evidence="3" type="ORF">RvY_17783</name>
</gene>
<comment type="caution">
    <text evidence="3">The sequence shown here is derived from an EMBL/GenBank/DDBJ whole genome shotgun (WGS) entry which is preliminary data.</text>
</comment>